<reference evidence="11" key="1">
    <citation type="submission" date="2025-08" db="UniProtKB">
        <authorList>
            <consortium name="RefSeq"/>
        </authorList>
    </citation>
    <scope>IDENTIFICATION</scope>
</reference>
<proteinExistence type="inferred from homology"/>
<evidence type="ECO:0000256" key="3">
    <source>
        <dbReference type="ARBA" id="ARBA00011207"/>
    </source>
</evidence>
<dbReference type="Proteomes" id="UP000515126">
    <property type="component" value="Chromosome 4"/>
</dbReference>
<evidence type="ECO:0000256" key="7">
    <source>
        <dbReference type="RuleBase" id="RU000406"/>
    </source>
</evidence>
<dbReference type="GeneID" id="110293722"/>
<dbReference type="AlphaFoldDB" id="A0A6P5PTM1"/>
<evidence type="ECO:0000256" key="4">
    <source>
        <dbReference type="ARBA" id="ARBA00022525"/>
    </source>
</evidence>
<sequence>MCLANTVKIRMKGPALALFLFLVLLAVVEVRSRQTVKLCGLDYVRTVIYICASSRWRRHLEGHFHAQQAETKNYLQLLDRHEPSKKTLEHSLPKTDLSGQELVRDPQAPMEGLWELKKHSVVSRRDLQALCCREGCSMRELSTLC</sequence>
<feature type="chain" id="PRO_5027744380" evidence="8">
    <location>
        <begin position="33"/>
        <end position="145"/>
    </location>
</feature>
<dbReference type="KEGG" id="mcal:110293722"/>
<feature type="domain" description="Insulin-like" evidence="9">
    <location>
        <begin position="36"/>
        <end position="145"/>
    </location>
</feature>
<dbReference type="PANTHER" id="PTHR20968:SF2">
    <property type="entry name" value="INSULIN-LIKE PEPTIDE INSL5"/>
    <property type="match status" value="1"/>
</dbReference>
<dbReference type="RefSeq" id="XP_021017242.1">
    <property type="nucleotide sequence ID" value="XM_021161583.1"/>
</dbReference>
<keyword evidence="6" id="KW-1015">Disulfide bond</keyword>
<dbReference type="InterPro" id="IPR051777">
    <property type="entry name" value="Insulin-like_neuro_ligands"/>
</dbReference>
<accession>A0A6P5PTM1</accession>
<dbReference type="Pfam" id="PF00049">
    <property type="entry name" value="Insulin"/>
    <property type="match status" value="1"/>
</dbReference>
<dbReference type="Gene3D" id="1.10.100.10">
    <property type="entry name" value="Insulin-like"/>
    <property type="match status" value="1"/>
</dbReference>
<gene>
    <name evidence="11" type="primary">Insl5</name>
</gene>
<dbReference type="CTD" id="10022"/>
<evidence type="ECO:0000259" key="9">
    <source>
        <dbReference type="SMART" id="SM00078"/>
    </source>
</evidence>
<organism evidence="10 11">
    <name type="scientific">Mus caroli</name>
    <name type="common">Ryukyu mouse</name>
    <name type="synonym">Ricefield mouse</name>
    <dbReference type="NCBI Taxonomy" id="10089"/>
    <lineage>
        <taxon>Eukaryota</taxon>
        <taxon>Metazoa</taxon>
        <taxon>Chordata</taxon>
        <taxon>Craniata</taxon>
        <taxon>Vertebrata</taxon>
        <taxon>Euteleostomi</taxon>
        <taxon>Mammalia</taxon>
        <taxon>Eutheria</taxon>
        <taxon>Euarchontoglires</taxon>
        <taxon>Glires</taxon>
        <taxon>Rodentia</taxon>
        <taxon>Myomorpha</taxon>
        <taxon>Muroidea</taxon>
        <taxon>Muridae</taxon>
        <taxon>Murinae</taxon>
        <taxon>Mus</taxon>
        <taxon>Mus</taxon>
    </lineage>
</organism>
<keyword evidence="5" id="KW-0372">Hormone</keyword>
<evidence type="ECO:0000256" key="6">
    <source>
        <dbReference type="ARBA" id="ARBA00023157"/>
    </source>
</evidence>
<dbReference type="CDD" id="cd04365">
    <property type="entry name" value="IlGF_relaxin_like"/>
    <property type="match status" value="1"/>
</dbReference>
<dbReference type="PROSITE" id="PS00262">
    <property type="entry name" value="INSULIN"/>
    <property type="match status" value="1"/>
</dbReference>
<keyword evidence="8" id="KW-0732">Signal</keyword>
<evidence type="ECO:0000256" key="2">
    <source>
        <dbReference type="ARBA" id="ARBA00009034"/>
    </source>
</evidence>
<evidence type="ECO:0000313" key="10">
    <source>
        <dbReference type="Proteomes" id="UP000515126"/>
    </source>
</evidence>
<dbReference type="GO" id="GO:2000253">
    <property type="term" value="P:positive regulation of feeding behavior"/>
    <property type="evidence" value="ECO:0007669"/>
    <property type="project" value="Ensembl"/>
</dbReference>
<evidence type="ECO:0000256" key="1">
    <source>
        <dbReference type="ARBA" id="ARBA00004613"/>
    </source>
</evidence>
<dbReference type="GO" id="GO:0005576">
    <property type="term" value="C:extracellular region"/>
    <property type="evidence" value="ECO:0007669"/>
    <property type="project" value="UniProtKB-SubCell"/>
</dbReference>
<name>A0A6P5PTM1_MUSCR</name>
<dbReference type="InterPro" id="IPR022353">
    <property type="entry name" value="Insulin_CS"/>
</dbReference>
<dbReference type="InterPro" id="IPR036438">
    <property type="entry name" value="Insulin-like_sf"/>
</dbReference>
<comment type="subunit">
    <text evidence="3">Heterodimer of a B chain and an A chain linked by two disulfide bonds.</text>
</comment>
<protein>
    <submittedName>
        <fullName evidence="11">Insulin-like peptide INSL5</fullName>
    </submittedName>
</protein>
<comment type="subcellular location">
    <subcellularLocation>
        <location evidence="1 7">Secreted</location>
    </subcellularLocation>
</comment>
<keyword evidence="10" id="KW-1185">Reference proteome</keyword>
<dbReference type="SUPFAM" id="SSF56994">
    <property type="entry name" value="Insulin-like"/>
    <property type="match status" value="1"/>
</dbReference>
<evidence type="ECO:0000256" key="5">
    <source>
        <dbReference type="ARBA" id="ARBA00022702"/>
    </source>
</evidence>
<dbReference type="GO" id="GO:0005179">
    <property type="term" value="F:hormone activity"/>
    <property type="evidence" value="ECO:0007669"/>
    <property type="project" value="UniProtKB-KW"/>
</dbReference>
<dbReference type="SMART" id="SM00078">
    <property type="entry name" value="IlGF"/>
    <property type="match status" value="1"/>
</dbReference>
<dbReference type="GO" id="GO:0001664">
    <property type="term" value="F:G protein-coupled receptor binding"/>
    <property type="evidence" value="ECO:0007669"/>
    <property type="project" value="TreeGrafter"/>
</dbReference>
<evidence type="ECO:0000313" key="11">
    <source>
        <dbReference type="RefSeq" id="XP_021017242.1"/>
    </source>
</evidence>
<feature type="signal peptide" evidence="8">
    <location>
        <begin position="1"/>
        <end position="32"/>
    </location>
</feature>
<evidence type="ECO:0000256" key="8">
    <source>
        <dbReference type="SAM" id="SignalP"/>
    </source>
</evidence>
<dbReference type="PANTHER" id="PTHR20968">
    <property type="entry name" value="ILGF DOMAIN-CONTAINING PROTEIN"/>
    <property type="match status" value="1"/>
</dbReference>
<keyword evidence="4 7" id="KW-0964">Secreted</keyword>
<dbReference type="InterPro" id="IPR016179">
    <property type="entry name" value="Insulin-like"/>
</dbReference>
<comment type="similarity">
    <text evidence="2 7">Belongs to the insulin family.</text>
</comment>